<evidence type="ECO:0000259" key="1">
    <source>
        <dbReference type="Pfam" id="PF14393"/>
    </source>
</evidence>
<dbReference type="RefSeq" id="WP_232876236.1">
    <property type="nucleotide sequence ID" value="NZ_JAJSOJ010000006.1"/>
</dbReference>
<evidence type="ECO:0000313" key="3">
    <source>
        <dbReference type="Proteomes" id="UP001521074"/>
    </source>
</evidence>
<feature type="domain" description="DUF4422" evidence="1">
    <location>
        <begin position="4"/>
        <end position="234"/>
    </location>
</feature>
<comment type="caution">
    <text evidence="2">The sequence shown here is derived from an EMBL/GenBank/DDBJ whole genome shotgun (WGS) entry which is preliminary data.</text>
</comment>
<keyword evidence="3" id="KW-1185">Reference proteome</keyword>
<protein>
    <submittedName>
        <fullName evidence="2">DUF4422 domain-containing protein</fullName>
    </submittedName>
</protein>
<dbReference type="Pfam" id="PF14393">
    <property type="entry name" value="DUF4422"/>
    <property type="match status" value="1"/>
</dbReference>
<accession>A0ABS8VQK4</accession>
<name>A0ABS8VQK4_9PROT</name>
<dbReference type="Proteomes" id="UP001521074">
    <property type="component" value="Unassembled WGS sequence"/>
</dbReference>
<sequence>MNIKIYIASHKEFNPPFDRNYVPIQGGKALTKTQTSFQGDDTGDNISNLNKNFCELTVLYWIWKNDLSSDFIGLVHYRRYFTKLHYGIDKYITDKNEADLILTDGPEIAASNDFGELEHEVDLILPTRQHVGNILQNYGACHHIEDMYVVRQIIKKIHPDYLDAYDYVMQNLTYMHSYNMIIAKREILSEYCEWLFNILFSMKDMTFYKNYDDYQQRIFGFISERMCNVWLLKNRHRICIGERNVPSI</sequence>
<dbReference type="EMBL" id="JAJSOJ010000006">
    <property type="protein sequence ID" value="MCE0742695.1"/>
    <property type="molecule type" value="Genomic_DNA"/>
</dbReference>
<dbReference type="InterPro" id="IPR025536">
    <property type="entry name" value="DUF4422"/>
</dbReference>
<gene>
    <name evidence="2" type="ORF">LWC05_02120</name>
</gene>
<evidence type="ECO:0000313" key="2">
    <source>
        <dbReference type="EMBL" id="MCE0742695.1"/>
    </source>
</evidence>
<organism evidence="2 3">
    <name type="scientific">Acetobacter sicerae</name>
    <dbReference type="NCBI Taxonomy" id="85325"/>
    <lineage>
        <taxon>Bacteria</taxon>
        <taxon>Pseudomonadati</taxon>
        <taxon>Pseudomonadota</taxon>
        <taxon>Alphaproteobacteria</taxon>
        <taxon>Acetobacterales</taxon>
        <taxon>Acetobacteraceae</taxon>
        <taxon>Acetobacter</taxon>
    </lineage>
</organism>
<proteinExistence type="predicted"/>
<reference evidence="2 3" key="1">
    <citation type="submission" date="2021-12" db="EMBL/GenBank/DDBJ databases">
        <title>Genome sequence of Acetobacter sicerae DmPark20a_162.</title>
        <authorList>
            <person name="Chaston J.M."/>
        </authorList>
    </citation>
    <scope>NUCLEOTIDE SEQUENCE [LARGE SCALE GENOMIC DNA]</scope>
    <source>
        <strain evidence="2 3">DmPark20a_162</strain>
    </source>
</reference>